<evidence type="ECO:0000313" key="3">
    <source>
        <dbReference type="EMBL" id="ABN61620.1"/>
    </source>
</evidence>
<dbReference type="HOGENOM" id="CLU_079648_0_0_6"/>
<feature type="transmembrane region" description="Helical" evidence="1">
    <location>
        <begin position="93"/>
        <end position="113"/>
    </location>
</feature>
<evidence type="ECO:0000259" key="2">
    <source>
        <dbReference type="PROSITE" id="PS50965"/>
    </source>
</evidence>
<proteinExistence type="predicted"/>
<keyword evidence="1" id="KW-0812">Transmembrane</keyword>
<reference evidence="3 4" key="1">
    <citation type="submission" date="2007-02" db="EMBL/GenBank/DDBJ databases">
        <title>Complete sequence of chromosome of Shewanella baltica OS155.</title>
        <authorList>
            <consortium name="US DOE Joint Genome Institute"/>
            <person name="Copeland A."/>
            <person name="Lucas S."/>
            <person name="Lapidus A."/>
            <person name="Barry K."/>
            <person name="Detter J.C."/>
            <person name="Glavina del Rio T."/>
            <person name="Hammon N."/>
            <person name="Israni S."/>
            <person name="Dalin E."/>
            <person name="Tice H."/>
            <person name="Pitluck S."/>
            <person name="Sims D.R."/>
            <person name="Brettin T."/>
            <person name="Bruce D."/>
            <person name="Han C."/>
            <person name="Tapia R."/>
            <person name="Brainard J."/>
            <person name="Schmutz J."/>
            <person name="Larimer F."/>
            <person name="Land M."/>
            <person name="Hauser L."/>
            <person name="Kyrpides N."/>
            <person name="Mikhailova N."/>
            <person name="Brettar I."/>
            <person name="Klappenbach J."/>
            <person name="Konstantinidis K."/>
            <person name="Rodrigues J."/>
            <person name="Tiedje J."/>
            <person name="Richardson P."/>
        </authorList>
    </citation>
    <scope>NUCLEOTIDE SEQUENCE [LARGE SCALE GENOMIC DNA]</scope>
    <source>
        <strain evidence="4">OS155 / ATCC BAA-1091</strain>
    </source>
</reference>
<sequence>MTELLKGIFSVSLILLGMGAILVPMFFVIRHRDRTVKLPIDREKLNRLPGFGIQKQIQELQFDILSAMLMSVIVVTIPFAFEGLRGYLDKGTFPLAFIGFIVLGPIYFVVKTYRSMTRLTKLRLGHTAELATAAELMRLQGLGYQVFHDIQADGFNIDHLVVGINGVFAIETKGRHKWYSDKKNESNGGQHKAHELFYRDGKLVFPSWTETAPIEQAQRQAKWVSEWLTKAVGQSIPVMPVLVFPGWMVKSQTKPPFPIINHKQVAITLPKMNAAIFTQEQVNAIAYQIMQRCLQGKP</sequence>
<gene>
    <name evidence="3" type="ordered locus">Sbal_2121</name>
</gene>
<dbReference type="Pfam" id="PF08378">
    <property type="entry name" value="NERD"/>
    <property type="match status" value="1"/>
</dbReference>
<dbReference type="Proteomes" id="UP000001557">
    <property type="component" value="Chromosome"/>
</dbReference>
<feature type="domain" description="NERD" evidence="2">
    <location>
        <begin position="124"/>
        <end position="251"/>
    </location>
</feature>
<evidence type="ECO:0000256" key="1">
    <source>
        <dbReference type="SAM" id="Phobius"/>
    </source>
</evidence>
<dbReference type="RefSeq" id="WP_011846814.1">
    <property type="nucleotide sequence ID" value="NC_009052.1"/>
</dbReference>
<keyword evidence="1" id="KW-1133">Transmembrane helix</keyword>
<feature type="transmembrane region" description="Helical" evidence="1">
    <location>
        <begin position="62"/>
        <end position="81"/>
    </location>
</feature>
<dbReference type="InterPro" id="IPR011528">
    <property type="entry name" value="NERD"/>
</dbReference>
<dbReference type="KEGG" id="sbl:Sbal_2121"/>
<keyword evidence="4" id="KW-1185">Reference proteome</keyword>
<dbReference type="OrthoDB" id="572185at2"/>
<protein>
    <recommendedName>
        <fullName evidence="2">NERD domain-containing protein</fullName>
    </recommendedName>
</protein>
<keyword evidence="1" id="KW-0472">Membrane</keyword>
<organism evidence="3 4">
    <name type="scientific">Shewanella baltica (strain OS155 / ATCC BAA-1091)</name>
    <dbReference type="NCBI Taxonomy" id="325240"/>
    <lineage>
        <taxon>Bacteria</taxon>
        <taxon>Pseudomonadati</taxon>
        <taxon>Pseudomonadota</taxon>
        <taxon>Gammaproteobacteria</taxon>
        <taxon>Alteromonadales</taxon>
        <taxon>Shewanellaceae</taxon>
        <taxon>Shewanella</taxon>
    </lineage>
</organism>
<evidence type="ECO:0000313" key="4">
    <source>
        <dbReference type="Proteomes" id="UP000001557"/>
    </source>
</evidence>
<dbReference type="STRING" id="325240.Sbal_2121"/>
<dbReference type="PROSITE" id="PS50965">
    <property type="entry name" value="NERD"/>
    <property type="match status" value="1"/>
</dbReference>
<dbReference type="AlphaFoldDB" id="A3D4F7"/>
<dbReference type="EMBL" id="CP000563">
    <property type="protein sequence ID" value="ABN61620.1"/>
    <property type="molecule type" value="Genomic_DNA"/>
</dbReference>
<feature type="transmembrane region" description="Helical" evidence="1">
    <location>
        <begin position="6"/>
        <end position="29"/>
    </location>
</feature>
<accession>A3D4F7</accession>
<name>A3D4F7_SHEB5</name>